<proteinExistence type="predicted"/>
<comment type="caution">
    <text evidence="2">The sequence shown here is derived from an EMBL/GenBank/DDBJ whole genome shotgun (WGS) entry which is preliminary data.</text>
</comment>
<dbReference type="EMBL" id="LAZR01030280">
    <property type="protein sequence ID" value="KKL57101.1"/>
    <property type="molecule type" value="Genomic_DNA"/>
</dbReference>
<feature type="region of interest" description="Disordered" evidence="1">
    <location>
        <begin position="1"/>
        <end position="38"/>
    </location>
</feature>
<accession>A0A0F9DTL8</accession>
<reference evidence="2" key="1">
    <citation type="journal article" date="2015" name="Nature">
        <title>Complex archaea that bridge the gap between prokaryotes and eukaryotes.</title>
        <authorList>
            <person name="Spang A."/>
            <person name="Saw J.H."/>
            <person name="Jorgensen S.L."/>
            <person name="Zaremba-Niedzwiedzka K."/>
            <person name="Martijn J."/>
            <person name="Lind A.E."/>
            <person name="van Eijk R."/>
            <person name="Schleper C."/>
            <person name="Guy L."/>
            <person name="Ettema T.J."/>
        </authorList>
    </citation>
    <scope>NUCLEOTIDE SEQUENCE</scope>
</reference>
<evidence type="ECO:0000313" key="2">
    <source>
        <dbReference type="EMBL" id="KKL57101.1"/>
    </source>
</evidence>
<protein>
    <submittedName>
        <fullName evidence="2">Uncharacterized protein</fullName>
    </submittedName>
</protein>
<organism evidence="2">
    <name type="scientific">marine sediment metagenome</name>
    <dbReference type="NCBI Taxonomy" id="412755"/>
    <lineage>
        <taxon>unclassified sequences</taxon>
        <taxon>metagenomes</taxon>
        <taxon>ecological metagenomes</taxon>
    </lineage>
</organism>
<gene>
    <name evidence="2" type="ORF">LCGC14_2238780</name>
</gene>
<name>A0A0F9DTL8_9ZZZZ</name>
<dbReference type="AlphaFoldDB" id="A0A0F9DTL8"/>
<feature type="compositionally biased region" description="Basic residues" evidence="1">
    <location>
        <begin position="1"/>
        <end position="30"/>
    </location>
</feature>
<sequence>MKRPGFKNRKNPMKRSNKQMKTRKALRNKPSKHDWPKMTEETYTNAGGACEWCKRPVPYGTLPAHIIPRSPTDLTLDENWNTSLLHIGGPACHTKFDANRAEAVKAMEAAGGCPLLTRIQTHPRLKEYFGILESKRQYIN</sequence>
<evidence type="ECO:0000256" key="1">
    <source>
        <dbReference type="SAM" id="MobiDB-lite"/>
    </source>
</evidence>